<keyword evidence="3" id="KW-0378">Hydrolase</keyword>
<dbReference type="Pfam" id="PF00563">
    <property type="entry name" value="EAL"/>
    <property type="match status" value="1"/>
</dbReference>
<dbReference type="InterPro" id="IPR050706">
    <property type="entry name" value="Cyclic-di-GMP_PDE-like"/>
</dbReference>
<proteinExistence type="predicted"/>
<dbReference type="EMBL" id="CP002505">
    <property type="protein sequence ID" value="ADW71746.1"/>
    <property type="molecule type" value="Genomic_DNA"/>
</dbReference>
<dbReference type="EMBL" id="JBHUCJ010000065">
    <property type="protein sequence ID" value="MFD3225917.1"/>
    <property type="molecule type" value="Genomic_DNA"/>
</dbReference>
<evidence type="ECO:0000313" key="2">
    <source>
        <dbReference type="EMBL" id="ADW71746.1"/>
    </source>
</evidence>
<dbReference type="Proteomes" id="UP001598201">
    <property type="component" value="Unassembled WGS sequence"/>
</dbReference>
<reference evidence="3 5" key="3">
    <citation type="submission" date="2024-09" db="EMBL/GenBank/DDBJ databases">
        <title>Genomes of Rahnella.</title>
        <authorList>
            <person name="Mnguni F.C."/>
            <person name="Shin G.Y."/>
            <person name="Coutinho T."/>
        </authorList>
    </citation>
    <scope>NUCLEOTIDE SEQUENCE [LARGE SCALE GENOMIC DNA]</scope>
    <source>
        <strain evidence="3 5">20WA0057</strain>
    </source>
</reference>
<feature type="domain" description="EAL" evidence="1">
    <location>
        <begin position="14"/>
        <end position="257"/>
    </location>
</feature>
<gene>
    <name evidence="3" type="primary">pdeH</name>
    <name evidence="2" type="ordered locus">Rahaq_0114</name>
    <name evidence="3" type="ORF">ACFPK4_20415</name>
</gene>
<name>A0A0H3F9F8_RAHSY</name>
<reference evidence="4" key="1">
    <citation type="submission" date="2011-01" db="EMBL/GenBank/DDBJ databases">
        <title>Complete sequence of chromosome of Rahnella sp. Y9602.</title>
        <authorList>
            <consortium name="US DOE Joint Genome Institute"/>
            <person name="Lucas S."/>
            <person name="Copeland A."/>
            <person name="Lapidus A."/>
            <person name="Cheng J.-F."/>
            <person name="Goodwin L."/>
            <person name="Pitluck S."/>
            <person name="Lu M."/>
            <person name="Detter J.C."/>
            <person name="Han C."/>
            <person name="Tapia R."/>
            <person name="Land M."/>
            <person name="Hauser L."/>
            <person name="Kyrpides N."/>
            <person name="Ivanova N."/>
            <person name="Ovchinnikova G."/>
            <person name="Pagani I."/>
            <person name="Sobecky P.A."/>
            <person name="Martinez R.J."/>
            <person name="Woyke T."/>
        </authorList>
    </citation>
    <scope>NUCLEOTIDE SEQUENCE [LARGE SCALE GENOMIC DNA]</scope>
    <source>
        <strain evidence="4">Y9602</strain>
    </source>
</reference>
<dbReference type="InterPro" id="IPR035919">
    <property type="entry name" value="EAL_sf"/>
</dbReference>
<evidence type="ECO:0000313" key="4">
    <source>
        <dbReference type="Proteomes" id="UP000007257"/>
    </source>
</evidence>
<dbReference type="HOGENOM" id="CLU_089254_0_0_6"/>
<evidence type="ECO:0000313" key="5">
    <source>
        <dbReference type="Proteomes" id="UP001598201"/>
    </source>
</evidence>
<dbReference type="CDD" id="cd01948">
    <property type="entry name" value="EAL"/>
    <property type="match status" value="1"/>
</dbReference>
<reference evidence="2 4" key="2">
    <citation type="journal article" date="2012" name="J. Bacteriol.">
        <title>Complete Genome Sequence of Rahnella sp. Strain Y9602, a Gammaproteobacterium Isolate from Metal- and Radionuclide-Contaminated Soil.</title>
        <authorList>
            <person name="Martinez R.J."/>
            <person name="Bruce D."/>
            <person name="Detter C."/>
            <person name="Goodwin L.A."/>
            <person name="Han J."/>
            <person name="Han C.S."/>
            <person name="Held B."/>
            <person name="Land M.L."/>
            <person name="Mikhailova N."/>
            <person name="Nolan M."/>
            <person name="Pennacchio L."/>
            <person name="Pitluck S."/>
            <person name="Tapia R."/>
            <person name="Woyke T."/>
            <person name="Sobecky P.A."/>
        </authorList>
    </citation>
    <scope>NUCLEOTIDE SEQUENCE [LARGE SCALE GENOMIC DNA]</scope>
    <source>
        <strain evidence="2 4">Y9602</strain>
    </source>
</reference>
<dbReference type="eggNOG" id="COG2200">
    <property type="taxonomic scope" value="Bacteria"/>
</dbReference>
<organism evidence="2 4">
    <name type="scientific">Rahnella sp. (strain Y9602)</name>
    <dbReference type="NCBI Taxonomy" id="2703885"/>
    <lineage>
        <taxon>Bacteria</taxon>
        <taxon>Pseudomonadati</taxon>
        <taxon>Pseudomonadota</taxon>
        <taxon>Gammaproteobacteria</taxon>
        <taxon>Enterobacterales</taxon>
        <taxon>Yersiniaceae</taxon>
        <taxon>Rahnella</taxon>
    </lineage>
</organism>
<protein>
    <submittedName>
        <fullName evidence="3">Cyclic-guanylate-specific phosphodiesterase</fullName>
        <ecNumber evidence="3">3.1.4.52</ecNumber>
    </submittedName>
    <submittedName>
        <fullName evidence="2">Diguanylate phosphodiesterase</fullName>
    </submittedName>
</protein>
<evidence type="ECO:0000313" key="3">
    <source>
        <dbReference type="EMBL" id="MFD3225917.1"/>
    </source>
</evidence>
<keyword evidence="5" id="KW-1185">Reference proteome</keyword>
<dbReference type="KEGG" id="rah:Rahaq_0114"/>
<dbReference type="Proteomes" id="UP000007257">
    <property type="component" value="Chromosome"/>
</dbReference>
<dbReference type="InterPro" id="IPR001633">
    <property type="entry name" value="EAL_dom"/>
</dbReference>
<dbReference type="GeneID" id="95419158"/>
<evidence type="ECO:0000259" key="1">
    <source>
        <dbReference type="PROSITE" id="PS50883"/>
    </source>
</evidence>
<dbReference type="PANTHER" id="PTHR33121:SF78">
    <property type="entry name" value="CYCLIC DI-GMP PHOSPHODIESTERASE PDEH"/>
    <property type="match status" value="1"/>
</dbReference>
<dbReference type="PROSITE" id="PS50883">
    <property type="entry name" value="EAL"/>
    <property type="match status" value="1"/>
</dbReference>
<dbReference type="SUPFAM" id="SSF141868">
    <property type="entry name" value="EAL domain-like"/>
    <property type="match status" value="1"/>
</dbReference>
<dbReference type="SMART" id="SM00052">
    <property type="entry name" value="EAL"/>
    <property type="match status" value="1"/>
</dbReference>
<dbReference type="PANTHER" id="PTHR33121">
    <property type="entry name" value="CYCLIC DI-GMP PHOSPHODIESTERASE PDEF"/>
    <property type="match status" value="1"/>
</dbReference>
<dbReference type="NCBIfam" id="NF008617">
    <property type="entry name" value="PRK11596.1"/>
    <property type="match status" value="1"/>
</dbReference>
<dbReference type="GO" id="GO:0071111">
    <property type="term" value="F:cyclic-guanylate-specific phosphodiesterase activity"/>
    <property type="evidence" value="ECO:0007669"/>
    <property type="project" value="UniProtKB-EC"/>
</dbReference>
<accession>A0A0H3F9F8</accession>
<dbReference type="AlphaFoldDB" id="A0A0H3F9F8"/>
<dbReference type="EC" id="3.1.4.52" evidence="3"/>
<dbReference type="Gene3D" id="3.20.20.450">
    <property type="entry name" value="EAL domain"/>
    <property type="match status" value="1"/>
</dbReference>
<dbReference type="RefSeq" id="WP_013573464.1">
    <property type="nucleotide sequence ID" value="NC_015061.1"/>
</dbReference>
<sequence>MITKMMLGLITPSFTAIERVKAQSYWRQCQRVYRFQPIYRTTGKLLGIELLTGIFHPASPHKFISPEEYFVAIAVGKRLQIVQEQLDLLQRWQHLFIENELLASINVDGQVLEMLQSDSALRAQISAMPYVRFELVESAENALSIPLSQIEQSDRLWLDDFGQGIANFSSFTTWHYEYIKIARDLFILLGQSEEGSRLFYTLVTLMNRYSKGVIIEGVETASEWAMVCNSDALAAQGYYLARPTIFDNLDNLPIHFKG</sequence>